<dbReference type="Gene3D" id="3.40.50.150">
    <property type="entry name" value="Vaccinia Virus protein VP39"/>
    <property type="match status" value="1"/>
</dbReference>
<dbReference type="GO" id="GO:0032259">
    <property type="term" value="P:methylation"/>
    <property type="evidence" value="ECO:0007669"/>
    <property type="project" value="UniProtKB-KW"/>
</dbReference>
<keyword evidence="2" id="KW-1185">Reference proteome</keyword>
<sequence length="226" mass="25659">MKQLSEKELIWSPVVANNRMNRKRNASGINSYEQELPFNPETFLDEQLAQRGHARWLDLCCGEGNALLQYARRQAASGQQERMLLHGVDLVDAFQPIPERITCLQLETGSLVSRPFTEQYDLVTCIHGLHYIGDKLQVLFSALKAIAPHGRFLANLDLKNIVMEGDPENRQLKQLFRANRIEYNARKHIIVCNGPREVTHPFSYLGANDAAGANYTGQEVVDSYYD</sequence>
<dbReference type="SUPFAM" id="SSF53335">
    <property type="entry name" value="S-adenosyl-L-methionine-dependent methyltransferases"/>
    <property type="match status" value="1"/>
</dbReference>
<dbReference type="Proteomes" id="UP001449657">
    <property type="component" value="Chromosome"/>
</dbReference>
<dbReference type="InterPro" id="IPR029063">
    <property type="entry name" value="SAM-dependent_MTases_sf"/>
</dbReference>
<name>A0ABZ2Z2I4_9BACT</name>
<proteinExistence type="predicted"/>
<dbReference type="EMBL" id="CP150096">
    <property type="protein sequence ID" value="WZN46501.1"/>
    <property type="molecule type" value="Genomic_DNA"/>
</dbReference>
<organism evidence="1 2">
    <name type="scientific">Chitinophaga caseinilytica</name>
    <dbReference type="NCBI Taxonomy" id="2267521"/>
    <lineage>
        <taxon>Bacteria</taxon>
        <taxon>Pseudomonadati</taxon>
        <taxon>Bacteroidota</taxon>
        <taxon>Chitinophagia</taxon>
        <taxon>Chitinophagales</taxon>
        <taxon>Chitinophagaceae</taxon>
        <taxon>Chitinophaga</taxon>
    </lineage>
</organism>
<reference evidence="1 2" key="1">
    <citation type="submission" date="2024-03" db="EMBL/GenBank/DDBJ databases">
        <title>Chitinophaga caseinilytica sp. nov., a casein hydrolysing bacterium isolated from forest soil.</title>
        <authorList>
            <person name="Lee D.S."/>
            <person name="Han D.M."/>
            <person name="Baek J.H."/>
            <person name="Choi D.G."/>
            <person name="Jeon J.H."/>
            <person name="Jeon C.O."/>
        </authorList>
    </citation>
    <scope>NUCLEOTIDE SEQUENCE [LARGE SCALE GENOMIC DNA]</scope>
    <source>
        <strain evidence="1 2">KACC 19118</strain>
    </source>
</reference>
<dbReference type="GO" id="GO:0008168">
    <property type="term" value="F:methyltransferase activity"/>
    <property type="evidence" value="ECO:0007669"/>
    <property type="project" value="UniProtKB-KW"/>
</dbReference>
<dbReference type="EC" id="2.1.-.-" evidence="1"/>
<evidence type="ECO:0000313" key="1">
    <source>
        <dbReference type="EMBL" id="WZN46501.1"/>
    </source>
</evidence>
<gene>
    <name evidence="1" type="ORF">WJU22_26800</name>
</gene>
<keyword evidence="1" id="KW-0489">Methyltransferase</keyword>
<evidence type="ECO:0000313" key="2">
    <source>
        <dbReference type="Proteomes" id="UP001449657"/>
    </source>
</evidence>
<dbReference type="CDD" id="cd02440">
    <property type="entry name" value="AdoMet_MTases"/>
    <property type="match status" value="1"/>
</dbReference>
<accession>A0ABZ2Z2I4</accession>
<keyword evidence="1" id="KW-0808">Transferase</keyword>
<dbReference type="RefSeq" id="WP_341841199.1">
    <property type="nucleotide sequence ID" value="NZ_CP149792.1"/>
</dbReference>
<dbReference type="Pfam" id="PF13489">
    <property type="entry name" value="Methyltransf_23"/>
    <property type="match status" value="1"/>
</dbReference>
<protein>
    <submittedName>
        <fullName evidence="1">Class I SAM-dependent methyltransferase</fullName>
        <ecNumber evidence="1">2.1.-.-</ecNumber>
    </submittedName>
</protein>